<dbReference type="InParanoid" id="G8JRA1"/>
<dbReference type="Pfam" id="PF03178">
    <property type="entry name" value="CPSF_A"/>
    <property type="match status" value="1"/>
</dbReference>
<name>G8JRA1_ERECY</name>
<evidence type="ECO:0000313" key="8">
    <source>
        <dbReference type="Proteomes" id="UP000006790"/>
    </source>
</evidence>
<keyword evidence="2" id="KW-0507">mRNA processing</keyword>
<dbReference type="EMBL" id="CP002499">
    <property type="protein sequence ID" value="AET38670.1"/>
    <property type="molecule type" value="Genomic_DNA"/>
</dbReference>
<dbReference type="PANTHER" id="PTHR10644">
    <property type="entry name" value="DNA REPAIR/RNA PROCESSING CPSF FAMILY"/>
    <property type="match status" value="1"/>
</dbReference>
<dbReference type="OMA" id="PRATGHW"/>
<dbReference type="GO" id="GO:0000245">
    <property type="term" value="P:spliceosomal complex assembly"/>
    <property type="evidence" value="ECO:0007669"/>
    <property type="project" value="EnsemblFungi"/>
</dbReference>
<dbReference type="GO" id="GO:0000974">
    <property type="term" value="C:Prp19 complex"/>
    <property type="evidence" value="ECO:0007669"/>
    <property type="project" value="EnsemblFungi"/>
</dbReference>
<dbReference type="InterPro" id="IPR018846">
    <property type="entry name" value="Beta-prop_RSE1/DDB1/CPSF1_1st"/>
</dbReference>
<dbReference type="Proteomes" id="UP000006790">
    <property type="component" value="Chromosome 3"/>
</dbReference>
<accession>G8JRA1</accession>
<proteinExistence type="predicted"/>
<reference evidence="8" key="1">
    <citation type="journal article" date="2012" name="G3 (Bethesda)">
        <title>Pichia sorbitophila, an interspecies yeast hybrid reveals early steps of genome resolution following polyploidization.</title>
        <authorList>
            <person name="Leh Louis V."/>
            <person name="Despons L."/>
            <person name="Friedrich A."/>
            <person name="Martin T."/>
            <person name="Durrens P."/>
            <person name="Casaregola S."/>
            <person name="Neuveglise C."/>
            <person name="Fairhead C."/>
            <person name="Marck C."/>
            <person name="Cruz J.A."/>
            <person name="Straub M.L."/>
            <person name="Kugler V."/>
            <person name="Sacerdot C."/>
            <person name="Uzunov Z."/>
            <person name="Thierry A."/>
            <person name="Weiss S."/>
            <person name="Bleykasten C."/>
            <person name="De Montigny J."/>
            <person name="Jacques N."/>
            <person name="Jung P."/>
            <person name="Lemaire M."/>
            <person name="Mallet S."/>
            <person name="Morel G."/>
            <person name="Richard G.F."/>
            <person name="Sarkar A."/>
            <person name="Savel G."/>
            <person name="Schacherer J."/>
            <person name="Seret M.L."/>
            <person name="Talla E."/>
            <person name="Samson G."/>
            <person name="Jubin C."/>
            <person name="Poulain J."/>
            <person name="Vacherie B."/>
            <person name="Barbe V."/>
            <person name="Pelletier E."/>
            <person name="Sherman D.J."/>
            <person name="Westhof E."/>
            <person name="Weissenbach J."/>
            <person name="Baret P.V."/>
            <person name="Wincker P."/>
            <person name="Gaillardin C."/>
            <person name="Dujon B."/>
            <person name="Souciet J.L."/>
        </authorList>
    </citation>
    <scope>NUCLEOTIDE SEQUENCE [LARGE SCALE GENOMIC DNA]</scope>
    <source>
        <strain evidence="8">CBS 270.75 / DBVPG 7215 / KCTC 17166 / NRRL Y-17582</strain>
    </source>
</reference>
<dbReference type="GO" id="GO:0005686">
    <property type="term" value="C:U2 snRNP"/>
    <property type="evidence" value="ECO:0007669"/>
    <property type="project" value="EnsemblFungi"/>
</dbReference>
<dbReference type="KEGG" id="erc:Ecym_3168"/>
<keyword evidence="3" id="KW-0539">Nucleus</keyword>
<feature type="domain" description="RSE1/DDB1/CPSF1 first beta-propeller" evidence="5">
    <location>
        <begin position="53"/>
        <end position="422"/>
    </location>
</feature>
<comment type="subcellular location">
    <subcellularLocation>
        <location evidence="1">Nucleus</location>
    </subcellularLocation>
</comment>
<feature type="domain" description="RSE1/DDB1/CPSF1 second beta-propeller" evidence="6">
    <location>
        <begin position="463"/>
        <end position="813"/>
    </location>
</feature>
<evidence type="ECO:0000313" key="7">
    <source>
        <dbReference type="EMBL" id="AET38670.1"/>
    </source>
</evidence>
<dbReference type="HOGENOM" id="CLU_003246_0_1_1"/>
<evidence type="ECO:0000259" key="5">
    <source>
        <dbReference type="Pfam" id="PF10433"/>
    </source>
</evidence>
<dbReference type="OrthoDB" id="436637at2759"/>
<evidence type="ECO:0008006" key="9">
    <source>
        <dbReference type="Google" id="ProtNLM"/>
    </source>
</evidence>
<dbReference type="GeneID" id="11468752"/>
<dbReference type="eggNOG" id="KOG1898">
    <property type="taxonomic scope" value="Eukaryota"/>
</dbReference>
<evidence type="ECO:0000256" key="2">
    <source>
        <dbReference type="ARBA" id="ARBA00022664"/>
    </source>
</evidence>
<dbReference type="GO" id="GO:0030620">
    <property type="term" value="F:U2 snRNA binding"/>
    <property type="evidence" value="ECO:0007669"/>
    <property type="project" value="EnsemblFungi"/>
</dbReference>
<feature type="domain" description="RSE1/DDB1/CPSF1 C-terminal" evidence="4">
    <location>
        <begin position="883"/>
        <end position="1260"/>
    </location>
</feature>
<dbReference type="InterPro" id="IPR058543">
    <property type="entry name" value="Beta-prop_RSE1/DDB1/CPSF1_2nd"/>
</dbReference>
<dbReference type="SUPFAM" id="SSF50978">
    <property type="entry name" value="WD40 repeat-like"/>
    <property type="match status" value="1"/>
</dbReference>
<dbReference type="STRING" id="931890.G8JRA1"/>
<keyword evidence="8" id="KW-1185">Reference proteome</keyword>
<sequence>MEKEELYLYHLTLQKQSNYVNSCIGHFVSYKQHQLVAESKSVQDGGRKRAKARKALQLCIATQTHLELYDVEEGTLYCVMRQPMFATILCMETLVVENRTFLILVSDSGNLTICNFVYRDGKCRLETLSNEPMGRSGVRRLSPQTYLSVNPQGRCLMLSAMERNKVCYLIDFRGDELQVSSPLEANRPNFVTIQTVCCDVGFDNPLFASLEIDLVDKSRYLFFYMLDLGLKHVAKLSEYVLHDSTASFIVAVPNLEPYGIVTKQNTYDEGNTDEIIPFVIVCFENYISLRDLNGMYDINVQIPTRRDAQRTLITACTVHKLRNDFFVLLQSNYGDLYKVRILPDNKDKSPTMLISYFDTIPHAEKFHIFKNGYMFSNSELGNSYLYLFENLGEESEQNTLTSHMPGKRLLIEPHDELENLSVADKLDLINPVTSSHVSEAVPLTVITKTLGATKTLKAGIELEEIISSRLPSTPLDIWTTALNNSKFHRLLFLALPKSTMILKIADGTVEELELEMNPFSLSEDRTLLIGSMGAQSIIQVCENKLIQVAALSGDKYISKLEWFPPAGIRILDATCSNTQLVLALSNNEIVYFEIGTNDSLNELQDRIELEDTINGLSVANGMRSNYLVVVCGDTSVKVYSLKMDDQNNFFEVVSMQALTSSANSIKLVSSNDSLCLHIGLASGVYVRSRLDKHDGQLFDVRTKYLGSKPVDISFLPQMFPFISDEEEEDEEEEENNDKDRISSGTNTATLSCVILHSNKTWVSYELDSVRLVRPLILARSQSLKKVAPFTSNEIKLNGFCSISSAGTLVIGRLGKFNTLETWFELNAQYGDDTTSNNLKQLEESDDEQNEQDRNGSIEKMHKMKTYFGRCIVPDIDDENLLYIVDNYKSENFWKIYLMKNELYYKNIVSEENYQKISDYQVISAVIIRFGQDLRCLVVSTRDNKLVTFQIQITKKNQFRYFQLIHVHDTPIDEQVHAMVAFGDKILVPISNALVLYGMGKKRLLKKSITLMPPSITKVVSLDQWKSQRIAVGDIHESVTLFHFDKPKNMFIPVADDTVKRHVTTLRFLDECTVIGGDRFSNIWVLRLPLQCDKLIKEDFEGHLQVAVSHISKNIKECNFKWKLLNHFYLNDIPISLQTVSSAQFSDRTNIIYTGLQGTVGCIIPLITRREVELFESVEQVMRDADYLFYLEQEERFSVAAVDIDEYEESLGANDTYLRKKQKKHVPEGAYSTVGRDILSYRSYYNPVRHVIDGDLCERFFTLHAREKKFLVSKLESKNTVDDIESLINNIRTNCL</sequence>
<dbReference type="InterPro" id="IPR015943">
    <property type="entry name" value="WD40/YVTN_repeat-like_dom_sf"/>
</dbReference>
<organism evidence="7 8">
    <name type="scientific">Eremothecium cymbalariae (strain CBS 270.75 / DBVPG 7215 / KCTC 17166 / NRRL Y-17582)</name>
    <name type="common">Yeast</name>
    <dbReference type="NCBI Taxonomy" id="931890"/>
    <lineage>
        <taxon>Eukaryota</taxon>
        <taxon>Fungi</taxon>
        <taxon>Dikarya</taxon>
        <taxon>Ascomycota</taxon>
        <taxon>Saccharomycotina</taxon>
        <taxon>Saccharomycetes</taxon>
        <taxon>Saccharomycetales</taxon>
        <taxon>Saccharomycetaceae</taxon>
        <taxon>Eremothecium</taxon>
    </lineage>
</organism>
<dbReference type="FunCoup" id="G8JRA1">
    <property type="interactions" value="1309"/>
</dbReference>
<evidence type="ECO:0000256" key="3">
    <source>
        <dbReference type="ARBA" id="ARBA00023242"/>
    </source>
</evidence>
<dbReference type="GO" id="GO:0071004">
    <property type="term" value="C:U2-type prespliceosome"/>
    <property type="evidence" value="ECO:0007669"/>
    <property type="project" value="EnsemblFungi"/>
</dbReference>
<dbReference type="Pfam" id="PF10433">
    <property type="entry name" value="Beta-prop_RSE1_1st"/>
    <property type="match status" value="1"/>
</dbReference>
<evidence type="ECO:0000259" key="4">
    <source>
        <dbReference type="Pfam" id="PF03178"/>
    </source>
</evidence>
<dbReference type="InterPro" id="IPR036322">
    <property type="entry name" value="WD40_repeat_dom_sf"/>
</dbReference>
<dbReference type="Pfam" id="PF23726">
    <property type="entry name" value="Beta-prop_RSE1_2nd"/>
    <property type="match status" value="1"/>
</dbReference>
<dbReference type="InterPro" id="IPR004871">
    <property type="entry name" value="RSE1/DDB1/CPSF1_C"/>
</dbReference>
<dbReference type="RefSeq" id="XP_003645487.1">
    <property type="nucleotide sequence ID" value="XM_003645439.1"/>
</dbReference>
<evidence type="ECO:0000256" key="1">
    <source>
        <dbReference type="ARBA" id="ARBA00004123"/>
    </source>
</evidence>
<protein>
    <recommendedName>
        <fullName evidence="9">Cleavage/polyadenylation specificity factor A subunit C-terminal domain-containing protein</fullName>
    </recommendedName>
</protein>
<evidence type="ECO:0000259" key="6">
    <source>
        <dbReference type="Pfam" id="PF23726"/>
    </source>
</evidence>
<gene>
    <name evidence="7" type="ordered locus">Ecym_3168</name>
</gene>
<dbReference type="Gene3D" id="2.130.10.10">
    <property type="entry name" value="YVTN repeat-like/Quinoprotein amine dehydrogenase"/>
    <property type="match status" value="3"/>
</dbReference>
<dbReference type="InterPro" id="IPR050358">
    <property type="entry name" value="RSE1/DDB1/CFT1"/>
</dbReference>